<name>A0A2A7D1Y1_BACAN</name>
<reference evidence="1 2" key="1">
    <citation type="submission" date="2017-09" db="EMBL/GenBank/DDBJ databases">
        <title>Large-scale bioinformatics analysis of Bacillus genomes uncovers conserved roles of natural products in bacterial physiology.</title>
        <authorList>
            <consortium name="Agbiome Team Llc"/>
            <person name="Bleich R.M."/>
            <person name="Grubbs K.J."/>
            <person name="Santa Maria K.C."/>
            <person name="Allen S.E."/>
            <person name="Farag S."/>
            <person name="Shank E.A."/>
            <person name="Bowers A."/>
        </authorList>
    </citation>
    <scope>NUCLEOTIDE SEQUENCE [LARGE SCALE GENOMIC DNA]</scope>
    <source>
        <strain evidence="1 2">AFS095574</strain>
    </source>
</reference>
<accession>A0A2A7D1Y1</accession>
<sequence>MKDSENMNDGTFYVINILDGNSYIELNLDDFVAFDIATADIDSSNNFLHKLWENFNNKFSPEGMSHCPWAYFPEKYLFKKVSFTYFGSIRTSVGYIHAGVSYKKRGTIEKLYLFSADMNLNTDGIFSILKKLVKDAIENNDTMKNYYIHCEISSQFTKDNVLIESYKGKNFIIDISNERNKLIFQISALNHTDAMNLALKKVDFILEFLSIETNALFEYSELEFCGEFTKQMNTKLKSLFQNNYIWNNEIDKNLFIDFYPIVNEKLLLSKEAIKMIDKILTGEPQSDDLFYVFLKSCYHFRNSLRNELYIQNETLIVNDLYVLTKEKIENNIKTIIDGTVTGYLSSIETVTSNISISNIEKCISCGQLKYSITNRIKTFIDRYLQEGYGDIFKKIYHLRSLYLHTGESCASKYIPPVRPLLDKETGTGAVDYNGISVSLNGRSFSFSIVNIREWVSYSLRNYYKQELSIV</sequence>
<evidence type="ECO:0000313" key="1">
    <source>
        <dbReference type="EMBL" id="PDZ13941.1"/>
    </source>
</evidence>
<comment type="caution">
    <text evidence="1">The sequence shown here is derived from an EMBL/GenBank/DDBJ whole genome shotgun (WGS) entry which is preliminary data.</text>
</comment>
<dbReference type="AlphaFoldDB" id="A0A2A7D1Y1"/>
<organism evidence="1 2">
    <name type="scientific">Bacillus anthracis</name>
    <name type="common">anthrax bacterium</name>
    <dbReference type="NCBI Taxonomy" id="1392"/>
    <lineage>
        <taxon>Bacteria</taxon>
        <taxon>Bacillati</taxon>
        <taxon>Bacillota</taxon>
        <taxon>Bacilli</taxon>
        <taxon>Bacillales</taxon>
        <taxon>Bacillaceae</taxon>
        <taxon>Bacillus</taxon>
        <taxon>Bacillus cereus group</taxon>
    </lineage>
</organism>
<evidence type="ECO:0008006" key="3">
    <source>
        <dbReference type="Google" id="ProtNLM"/>
    </source>
</evidence>
<gene>
    <name evidence="1" type="ORF">CON16_27405</name>
</gene>
<evidence type="ECO:0000313" key="2">
    <source>
        <dbReference type="Proteomes" id="UP000220192"/>
    </source>
</evidence>
<proteinExistence type="predicted"/>
<dbReference type="EMBL" id="NVLX01000034">
    <property type="protein sequence ID" value="PDZ13941.1"/>
    <property type="molecule type" value="Genomic_DNA"/>
</dbReference>
<dbReference type="Proteomes" id="UP000220192">
    <property type="component" value="Unassembled WGS sequence"/>
</dbReference>
<protein>
    <recommendedName>
        <fullName evidence="3">Apea-like HEPN domain-containing protein</fullName>
    </recommendedName>
</protein>